<dbReference type="GO" id="GO:0005737">
    <property type="term" value="C:cytoplasm"/>
    <property type="evidence" value="ECO:0007669"/>
    <property type="project" value="InterPro"/>
</dbReference>
<reference evidence="7" key="1">
    <citation type="submission" date="2013-08" db="EMBL/GenBank/DDBJ databases">
        <authorList>
            <person name="Mendez C."/>
            <person name="Richter M."/>
            <person name="Ferrer M."/>
            <person name="Sanchez J."/>
        </authorList>
    </citation>
    <scope>NUCLEOTIDE SEQUENCE</scope>
</reference>
<gene>
    <name evidence="7" type="ORF">B1A_17830</name>
</gene>
<dbReference type="GO" id="GO:0006207">
    <property type="term" value="P:'de novo' pyrimidine nucleobase biosynthetic process"/>
    <property type="evidence" value="ECO:0007669"/>
    <property type="project" value="InterPro"/>
</dbReference>
<evidence type="ECO:0000313" key="7">
    <source>
        <dbReference type="EMBL" id="EQD36637.1"/>
    </source>
</evidence>
<dbReference type="Pfam" id="PF01180">
    <property type="entry name" value="DHO_dh"/>
    <property type="match status" value="1"/>
</dbReference>
<evidence type="ECO:0000256" key="3">
    <source>
        <dbReference type="ARBA" id="ARBA00022630"/>
    </source>
</evidence>
<dbReference type="InterPro" id="IPR001295">
    <property type="entry name" value="Dihydroorotate_DH_CS"/>
</dbReference>
<dbReference type="EMBL" id="AUZX01013125">
    <property type="protein sequence ID" value="EQD36637.1"/>
    <property type="molecule type" value="Genomic_DNA"/>
</dbReference>
<dbReference type="PANTHER" id="PTHR48109:SF4">
    <property type="entry name" value="DIHYDROOROTATE DEHYDROGENASE (QUINONE), MITOCHONDRIAL"/>
    <property type="match status" value="1"/>
</dbReference>
<keyword evidence="3" id="KW-0285">Flavoprotein</keyword>
<comment type="caution">
    <text evidence="7">The sequence shown here is derived from an EMBL/GenBank/DDBJ whole genome shotgun (WGS) entry which is preliminary data.</text>
</comment>
<comment type="cofactor">
    <cofactor evidence="1">
        <name>FMN</name>
        <dbReference type="ChEBI" id="CHEBI:58210"/>
    </cofactor>
</comment>
<dbReference type="InterPro" id="IPR013785">
    <property type="entry name" value="Aldolase_TIM"/>
</dbReference>
<keyword evidence="5" id="KW-0560">Oxidoreductase</keyword>
<keyword evidence="4" id="KW-0288">FMN</keyword>
<evidence type="ECO:0000256" key="4">
    <source>
        <dbReference type="ARBA" id="ARBA00022643"/>
    </source>
</evidence>
<reference evidence="7" key="2">
    <citation type="journal article" date="2014" name="ISME J.">
        <title>Microbial stratification in low pH oxic and suboxic macroscopic growths along an acid mine drainage.</title>
        <authorList>
            <person name="Mendez-Garcia C."/>
            <person name="Mesa V."/>
            <person name="Sprenger R.R."/>
            <person name="Richter M."/>
            <person name="Diez M.S."/>
            <person name="Solano J."/>
            <person name="Bargiela R."/>
            <person name="Golyshina O.V."/>
            <person name="Manteca A."/>
            <person name="Ramos J.L."/>
            <person name="Gallego J.R."/>
            <person name="Llorente I."/>
            <person name="Martins Dos Santos V.A."/>
            <person name="Jensen O.N."/>
            <person name="Pelaez A.I."/>
            <person name="Sanchez J."/>
            <person name="Ferrer M."/>
        </authorList>
    </citation>
    <scope>NUCLEOTIDE SEQUENCE</scope>
</reference>
<organism evidence="7">
    <name type="scientific">mine drainage metagenome</name>
    <dbReference type="NCBI Taxonomy" id="410659"/>
    <lineage>
        <taxon>unclassified sequences</taxon>
        <taxon>metagenomes</taxon>
        <taxon>ecological metagenomes</taxon>
    </lineage>
</organism>
<dbReference type="Gene3D" id="3.20.20.70">
    <property type="entry name" value="Aldolase class I"/>
    <property type="match status" value="1"/>
</dbReference>
<dbReference type="GO" id="GO:0044205">
    <property type="term" value="P:'de novo' UMP biosynthetic process"/>
    <property type="evidence" value="ECO:0007669"/>
    <property type="project" value="UniProtKB-UniPathway"/>
</dbReference>
<dbReference type="InterPro" id="IPR005720">
    <property type="entry name" value="Dihydroorotate_DH_cat"/>
</dbReference>
<dbReference type="PANTHER" id="PTHR48109">
    <property type="entry name" value="DIHYDROOROTATE DEHYDROGENASE (QUINONE), MITOCHONDRIAL-RELATED"/>
    <property type="match status" value="1"/>
</dbReference>
<proteinExistence type="predicted"/>
<name>T0YXH5_9ZZZZ</name>
<sequence length="126" mass="13430">MLYPIARSLLFRLDPETAHTLSLTALDQAARCGLVQPGHLVSTRPRTVMGLTFANPLGIAAGLDKNGTFIHGLAALGVGFIEVGTVTPRPQNGNPRPRVFRLPTVEGLINRLGFNNHGVAALVEQV</sequence>
<dbReference type="UniPathway" id="UPA00070"/>
<accession>T0YXH5</accession>
<dbReference type="AlphaFoldDB" id="T0YXH5"/>
<evidence type="ECO:0000256" key="1">
    <source>
        <dbReference type="ARBA" id="ARBA00001917"/>
    </source>
</evidence>
<dbReference type="GO" id="GO:0005886">
    <property type="term" value="C:plasma membrane"/>
    <property type="evidence" value="ECO:0007669"/>
    <property type="project" value="TreeGrafter"/>
</dbReference>
<evidence type="ECO:0000256" key="5">
    <source>
        <dbReference type="ARBA" id="ARBA00023002"/>
    </source>
</evidence>
<dbReference type="GO" id="GO:0004152">
    <property type="term" value="F:dihydroorotate dehydrogenase activity"/>
    <property type="evidence" value="ECO:0007669"/>
    <property type="project" value="UniProtKB-ARBA"/>
</dbReference>
<feature type="domain" description="Dihydroorotate dehydrogenase catalytic" evidence="6">
    <location>
        <begin position="47"/>
        <end position="125"/>
    </location>
</feature>
<comment type="pathway">
    <text evidence="2">Pyrimidine metabolism; UMP biosynthesis via de novo pathway.</text>
</comment>
<dbReference type="InterPro" id="IPR050074">
    <property type="entry name" value="DHO_dehydrogenase"/>
</dbReference>
<feature type="non-terminal residue" evidence="7">
    <location>
        <position position="126"/>
    </location>
</feature>
<protein>
    <submittedName>
        <fullName evidence="7">Dihydroorotate dehydrogenase 2</fullName>
    </submittedName>
</protein>
<evidence type="ECO:0000259" key="6">
    <source>
        <dbReference type="Pfam" id="PF01180"/>
    </source>
</evidence>
<evidence type="ECO:0000256" key="2">
    <source>
        <dbReference type="ARBA" id="ARBA00004725"/>
    </source>
</evidence>
<dbReference type="SUPFAM" id="SSF51395">
    <property type="entry name" value="FMN-linked oxidoreductases"/>
    <property type="match status" value="1"/>
</dbReference>
<dbReference type="PROSITE" id="PS00911">
    <property type="entry name" value="DHODEHASE_1"/>
    <property type="match status" value="1"/>
</dbReference>